<gene>
    <name evidence="2" type="ORF">BD626DRAFT_84414</name>
</gene>
<evidence type="ECO:0000256" key="1">
    <source>
        <dbReference type="SAM" id="MobiDB-lite"/>
    </source>
</evidence>
<accession>A0A550C8Z0</accession>
<organism evidence="2 3">
    <name type="scientific">Schizophyllum amplum</name>
    <dbReference type="NCBI Taxonomy" id="97359"/>
    <lineage>
        <taxon>Eukaryota</taxon>
        <taxon>Fungi</taxon>
        <taxon>Dikarya</taxon>
        <taxon>Basidiomycota</taxon>
        <taxon>Agaricomycotina</taxon>
        <taxon>Agaricomycetes</taxon>
        <taxon>Agaricomycetidae</taxon>
        <taxon>Agaricales</taxon>
        <taxon>Schizophyllaceae</taxon>
        <taxon>Schizophyllum</taxon>
    </lineage>
</organism>
<dbReference type="AlphaFoldDB" id="A0A550C8Z0"/>
<comment type="caution">
    <text evidence="2">The sequence shown here is derived from an EMBL/GenBank/DDBJ whole genome shotgun (WGS) entry which is preliminary data.</text>
</comment>
<proteinExistence type="predicted"/>
<feature type="compositionally biased region" description="Basic and acidic residues" evidence="1">
    <location>
        <begin position="20"/>
        <end position="38"/>
    </location>
</feature>
<reference evidence="2 3" key="1">
    <citation type="journal article" date="2019" name="New Phytol.">
        <title>Comparative genomics reveals unique wood-decay strategies and fruiting body development in the Schizophyllaceae.</title>
        <authorList>
            <person name="Almasi E."/>
            <person name="Sahu N."/>
            <person name="Krizsan K."/>
            <person name="Balint B."/>
            <person name="Kovacs G.M."/>
            <person name="Kiss B."/>
            <person name="Cseklye J."/>
            <person name="Drula E."/>
            <person name="Henrissat B."/>
            <person name="Nagy I."/>
            <person name="Chovatia M."/>
            <person name="Adam C."/>
            <person name="LaButti K."/>
            <person name="Lipzen A."/>
            <person name="Riley R."/>
            <person name="Grigoriev I.V."/>
            <person name="Nagy L.G."/>
        </authorList>
    </citation>
    <scope>NUCLEOTIDE SEQUENCE [LARGE SCALE GENOMIC DNA]</scope>
    <source>
        <strain evidence="2 3">NL-1724</strain>
    </source>
</reference>
<name>A0A550C8Z0_9AGAR</name>
<feature type="region of interest" description="Disordered" evidence="1">
    <location>
        <begin position="1"/>
        <end position="57"/>
    </location>
</feature>
<evidence type="ECO:0000313" key="2">
    <source>
        <dbReference type="EMBL" id="TRM61271.1"/>
    </source>
</evidence>
<evidence type="ECO:0000313" key="3">
    <source>
        <dbReference type="Proteomes" id="UP000320762"/>
    </source>
</evidence>
<feature type="compositionally biased region" description="Basic residues" evidence="1">
    <location>
        <begin position="46"/>
        <end position="57"/>
    </location>
</feature>
<dbReference type="Proteomes" id="UP000320762">
    <property type="component" value="Unassembled WGS sequence"/>
</dbReference>
<feature type="region of interest" description="Disordered" evidence="1">
    <location>
        <begin position="335"/>
        <end position="467"/>
    </location>
</feature>
<sequence length="467" mass="52139">MAGDGGKKRGKEKATAGGTSDREHTPTRAEQKSTDRDMTATPKQRTSVHRPAKNRARTVRRAGIAACLITGAIFPGHGIHCAHGVPRSLEWTHPELFELFRDSVGFIILENGEKVRVLNLDTTANMELFMAWVHALFDGKSVTTQIGLGSFALVPVDLNPCLKRIKENPRTPYPDLFDQPYYEYEMRVFGSGESTIIPRHGSARRTYAHLSDVAAASADAKREGYEDAKLVAISGERKDDKKDWKLRAGDVPERYRVPPAGHDSHTSFLLRPDVPDLKFRLLSHFNPVFMIHDFAMKFRTRMRDPKLKKDLTPEEVRFFNGTLYPAVQHWFEPTEDAEEEVQEELPVLDNGQRSYSLRSKSKVGKKAKSDNPTKSKPMARLPKRFAKSSVPVGPSRAPPPPPDDVSDPLCARPAADQARTPEGARKLRNRTVPAASTSSKRTRTQASIADDDPPPPKKRARKVDTQA</sequence>
<protein>
    <submittedName>
        <fullName evidence="2">Uncharacterized protein</fullName>
    </submittedName>
</protein>
<keyword evidence="3" id="KW-1185">Reference proteome</keyword>
<feature type="compositionally biased region" description="Polar residues" evidence="1">
    <location>
        <begin position="434"/>
        <end position="447"/>
    </location>
</feature>
<dbReference type="EMBL" id="VDMD01000017">
    <property type="protein sequence ID" value="TRM61271.1"/>
    <property type="molecule type" value="Genomic_DNA"/>
</dbReference>